<gene>
    <name evidence="4 5" type="primary">LOC107484024</name>
</gene>
<dbReference type="KEGG" id="adu:107484024"/>
<evidence type="ECO:0000313" key="4">
    <source>
        <dbReference type="RefSeq" id="XP_020996000.1"/>
    </source>
</evidence>
<evidence type="ECO:0000256" key="2">
    <source>
        <dbReference type="SAM" id="Phobius"/>
    </source>
</evidence>
<dbReference type="RefSeq" id="XP_020996000.1">
    <property type="nucleotide sequence ID" value="XM_021140341.2"/>
</dbReference>
<evidence type="ECO:0000256" key="1">
    <source>
        <dbReference type="SAM" id="MobiDB-lite"/>
    </source>
</evidence>
<organism evidence="3 5">
    <name type="scientific">Arachis duranensis</name>
    <name type="common">Wild peanut</name>
    <dbReference type="NCBI Taxonomy" id="130453"/>
    <lineage>
        <taxon>Eukaryota</taxon>
        <taxon>Viridiplantae</taxon>
        <taxon>Streptophyta</taxon>
        <taxon>Embryophyta</taxon>
        <taxon>Tracheophyta</taxon>
        <taxon>Spermatophyta</taxon>
        <taxon>Magnoliopsida</taxon>
        <taxon>eudicotyledons</taxon>
        <taxon>Gunneridae</taxon>
        <taxon>Pentapetalae</taxon>
        <taxon>rosids</taxon>
        <taxon>fabids</taxon>
        <taxon>Fabales</taxon>
        <taxon>Fabaceae</taxon>
        <taxon>Papilionoideae</taxon>
        <taxon>50 kb inversion clade</taxon>
        <taxon>dalbergioids sensu lato</taxon>
        <taxon>Dalbergieae</taxon>
        <taxon>Pterocarpus clade</taxon>
        <taxon>Arachis</taxon>
    </lineage>
</organism>
<dbReference type="AlphaFoldDB" id="A0A6P4D238"/>
<feature type="region of interest" description="Disordered" evidence="1">
    <location>
        <begin position="540"/>
        <end position="565"/>
    </location>
</feature>
<proteinExistence type="predicted"/>
<dbReference type="RefSeq" id="XP_052117005.1">
    <property type="nucleotide sequence ID" value="XM_052261045.1"/>
</dbReference>
<evidence type="ECO:0000313" key="5">
    <source>
        <dbReference type="RefSeq" id="XP_052117005.1"/>
    </source>
</evidence>
<dbReference type="Proteomes" id="UP000515211">
    <property type="component" value="Chromosome 4"/>
</dbReference>
<protein>
    <submittedName>
        <fullName evidence="4 5">UPF0481 protein At3g47200</fullName>
    </submittedName>
</protein>
<keyword evidence="2" id="KW-0472">Membrane</keyword>
<dbReference type="GeneID" id="107484024"/>
<feature type="transmembrane region" description="Helical" evidence="2">
    <location>
        <begin position="506"/>
        <end position="529"/>
    </location>
</feature>
<dbReference type="PANTHER" id="PTHR31170:SF20">
    <property type="entry name" value="DUF247 DOMAIN PROTEIN"/>
    <property type="match status" value="1"/>
</dbReference>
<reference evidence="3" key="1">
    <citation type="journal article" date="2016" name="Nat. Genet.">
        <title>The genome sequences of Arachis duranensis and Arachis ipaensis, the diploid ancestors of cultivated peanut.</title>
        <authorList>
            <person name="Bertioli D.J."/>
            <person name="Cannon S.B."/>
            <person name="Froenicke L."/>
            <person name="Huang G."/>
            <person name="Farmer A.D."/>
            <person name="Cannon E.K."/>
            <person name="Liu X."/>
            <person name="Gao D."/>
            <person name="Clevenger J."/>
            <person name="Dash S."/>
            <person name="Ren L."/>
            <person name="Moretzsohn M.C."/>
            <person name="Shirasawa K."/>
            <person name="Huang W."/>
            <person name="Vidigal B."/>
            <person name="Abernathy B."/>
            <person name="Chu Y."/>
            <person name="Niederhuth C.E."/>
            <person name="Umale P."/>
            <person name="Araujo A.C."/>
            <person name="Kozik A."/>
            <person name="Kim K.D."/>
            <person name="Burow M.D."/>
            <person name="Varshney R.K."/>
            <person name="Wang X."/>
            <person name="Zhang X."/>
            <person name="Barkley N."/>
            <person name="Guimaraes P.M."/>
            <person name="Isobe S."/>
            <person name="Guo B."/>
            <person name="Liao B."/>
            <person name="Stalker H.T."/>
            <person name="Schmitz R.J."/>
            <person name="Scheffler B.E."/>
            <person name="Leal-Bertioli S.C."/>
            <person name="Xun X."/>
            <person name="Jackson S.A."/>
            <person name="Michelmore R."/>
            <person name="Ozias-Akins P."/>
        </authorList>
    </citation>
    <scope>NUCLEOTIDE SEQUENCE [LARGE SCALE GENOMIC DNA]</scope>
    <source>
        <strain evidence="3">cv. V14167</strain>
    </source>
</reference>
<dbReference type="Pfam" id="PF03140">
    <property type="entry name" value="DUF247"/>
    <property type="match status" value="1"/>
</dbReference>
<keyword evidence="2" id="KW-0812">Transmembrane</keyword>
<accession>A0A6P4D238</accession>
<keyword evidence="2" id="KW-1133">Transmembrane helix</keyword>
<name>A0A6P4D238_ARADU</name>
<dbReference type="InterPro" id="IPR004158">
    <property type="entry name" value="DUF247_pln"/>
</dbReference>
<feature type="compositionally biased region" description="Pro residues" evidence="1">
    <location>
        <begin position="542"/>
        <end position="565"/>
    </location>
</feature>
<sequence length="565" mass="63900">MAANDVPNNGMEDGDLNGWKESASKALLGSFQAHSEPIGISNVPRKLREGNKNAFMPKTISIGPRYKGARRDLMKWQNIKLHSMQSLLHRGANKPAKTKLQECMEAILKLEKEVRANYADDLKMEWNDLANIMLSDAGFLLELLISSSKEFNEKLKSRLAPPNPDGEVKRTGEVVTDLLVLENQIPLIILHKLSEIILVEDDISIESLALNFFGYIPDERFRPDFNPGVASRHFLELIHSYISEDSEEEEGEQQDQRNEQRCCNPIKSIKSVNFQKVSNTCANCASDCGYDVEDAMGIREETTDADSNVQQLTSYAQLNRCAPILAAAGVTIIKTIRSNEEKHENPTQRPNEIRGFNFNIKFQKTNGTLEIPQLHITKSTEVTWRNLIAWEQGHTGFSCKHKCTWAALFFNGLMCCENDVQLLKDKQVIVDHLDLGNRKLLEFFRSIVHGVDSDKASDSPCWEMVSVINSYRGTCCLGIKKYSIILRHSWIPTVFRHFDRLVLRGYNLLIGMISLYALMQTIYTILGYYEHPRVRNSGQMFSPPPHSLPRRPPPLPPPPPPGGVP</sequence>
<reference evidence="4 5" key="2">
    <citation type="submission" date="2025-04" db="UniProtKB">
        <authorList>
            <consortium name="RefSeq"/>
        </authorList>
    </citation>
    <scope>IDENTIFICATION</scope>
    <source>
        <tissue evidence="4 5">Whole plant</tissue>
    </source>
</reference>
<dbReference type="PANTHER" id="PTHR31170">
    <property type="entry name" value="BNAC04G53230D PROTEIN"/>
    <property type="match status" value="1"/>
</dbReference>
<evidence type="ECO:0000313" key="3">
    <source>
        <dbReference type="Proteomes" id="UP000515211"/>
    </source>
</evidence>
<keyword evidence="3" id="KW-1185">Reference proteome</keyword>